<dbReference type="SUPFAM" id="SSF50630">
    <property type="entry name" value="Acid proteases"/>
    <property type="match status" value="1"/>
</dbReference>
<feature type="signal peptide" evidence="1">
    <location>
        <begin position="1"/>
        <end position="23"/>
    </location>
</feature>
<proteinExistence type="predicted"/>
<dbReference type="InterPro" id="IPR021109">
    <property type="entry name" value="Peptidase_aspartic_dom_sf"/>
</dbReference>
<dbReference type="Proteomes" id="UP000434580">
    <property type="component" value="Unassembled WGS sequence"/>
</dbReference>
<organism evidence="2 3">
    <name type="scientific">BD1-7 clade bacterium</name>
    <dbReference type="NCBI Taxonomy" id="2029982"/>
    <lineage>
        <taxon>Bacteria</taxon>
        <taxon>Pseudomonadati</taxon>
        <taxon>Pseudomonadota</taxon>
        <taxon>Gammaproteobacteria</taxon>
        <taxon>Cellvibrionales</taxon>
        <taxon>Spongiibacteraceae</taxon>
        <taxon>BD1-7 clade</taxon>
    </lineage>
</organism>
<accession>A0A5S9QP27</accession>
<name>A0A5S9QP27_9GAMM</name>
<evidence type="ECO:0000313" key="2">
    <source>
        <dbReference type="EMBL" id="CAA0120897.1"/>
    </source>
</evidence>
<dbReference type="OrthoDB" id="9782977at2"/>
<reference evidence="2 3" key="1">
    <citation type="submission" date="2019-11" db="EMBL/GenBank/DDBJ databases">
        <authorList>
            <person name="Holert J."/>
        </authorList>
    </citation>
    <scope>NUCLEOTIDE SEQUENCE [LARGE SCALE GENOMIC DNA]</scope>
    <source>
        <strain evidence="2">BC5_2</strain>
    </source>
</reference>
<evidence type="ECO:0000313" key="3">
    <source>
        <dbReference type="Proteomes" id="UP000434580"/>
    </source>
</evidence>
<dbReference type="EMBL" id="CACSII010000021">
    <property type="protein sequence ID" value="CAA0120897.1"/>
    <property type="molecule type" value="Genomic_DNA"/>
</dbReference>
<protein>
    <submittedName>
        <fullName evidence="2">Uncharacterized protein</fullName>
    </submittedName>
</protein>
<dbReference type="AlphaFoldDB" id="A0A5S9QP27"/>
<evidence type="ECO:0000256" key="1">
    <source>
        <dbReference type="SAM" id="SignalP"/>
    </source>
</evidence>
<feature type="chain" id="PRO_5030138152" evidence="1">
    <location>
        <begin position="24"/>
        <end position="159"/>
    </location>
</feature>
<keyword evidence="1" id="KW-0732">Signal</keyword>
<sequence>MRKLLIPSLLFCLFVITTKSVLADQRSHIAIGEIVHARISDSLIRFLAETTAESRLSEINGDVITVENAESDALANVGKTGHFRLENRHGDTFVIATQIRNAVYIGLFRNKAYVIAVPIEVHGVRKFILAIIRDRRDEETPVLLGRNFLHGHYLRGINH</sequence>
<gene>
    <name evidence="2" type="ORF">DPBNPPHM_02641</name>
</gene>